<dbReference type="Gene3D" id="2.40.160.20">
    <property type="match status" value="1"/>
</dbReference>
<keyword evidence="5" id="KW-0449">Lipoprotein</keyword>
<dbReference type="STRING" id="1333662.LPB303_13230"/>
<keyword evidence="1" id="KW-1003">Cell membrane</keyword>
<dbReference type="InterPro" id="IPR027385">
    <property type="entry name" value="Beta-barrel_OMP"/>
</dbReference>
<keyword evidence="4" id="KW-0564">Palmitate</keyword>
<dbReference type="Pfam" id="PF13505">
    <property type="entry name" value="OMP_b-brl"/>
    <property type="match status" value="1"/>
</dbReference>
<accession>A0A176T646</accession>
<organism evidence="8 9">
    <name type="scientific">Polaribacter atrinae</name>
    <dbReference type="NCBI Taxonomy" id="1333662"/>
    <lineage>
        <taxon>Bacteria</taxon>
        <taxon>Pseudomonadati</taxon>
        <taxon>Bacteroidota</taxon>
        <taxon>Flavobacteriia</taxon>
        <taxon>Flavobacteriales</taxon>
        <taxon>Flavobacteriaceae</taxon>
    </lineage>
</organism>
<dbReference type="PANTHER" id="PTHR41164:SF1">
    <property type="entry name" value="CURLI PRODUCTION ASSEMBLY_TRANSPORT COMPONENT CSGG"/>
    <property type="match status" value="1"/>
</dbReference>
<evidence type="ECO:0000259" key="7">
    <source>
        <dbReference type="Pfam" id="PF13505"/>
    </source>
</evidence>
<dbReference type="Proteomes" id="UP000076923">
    <property type="component" value="Unassembled WGS sequence"/>
</dbReference>
<evidence type="ECO:0000256" key="2">
    <source>
        <dbReference type="ARBA" id="ARBA00022729"/>
    </source>
</evidence>
<reference evidence="8 9" key="1">
    <citation type="submission" date="2016-02" db="EMBL/GenBank/DDBJ databases">
        <title>Draft genome sequence of Polaribacter atrinae KACC17473.</title>
        <authorList>
            <person name="Shin S.-K."/>
            <person name="Yi H."/>
        </authorList>
    </citation>
    <scope>NUCLEOTIDE SEQUENCE [LARGE SCALE GENOMIC DNA]</scope>
    <source>
        <strain evidence="8 9">KACC 17473</strain>
    </source>
</reference>
<evidence type="ECO:0000256" key="5">
    <source>
        <dbReference type="ARBA" id="ARBA00023288"/>
    </source>
</evidence>
<comment type="caution">
    <text evidence="8">The sequence shown here is derived from an EMBL/GenBank/DDBJ whole genome shotgun (WGS) entry which is preliminary data.</text>
</comment>
<dbReference type="EMBL" id="LVWE01000055">
    <property type="protein sequence ID" value="OAD43422.1"/>
    <property type="molecule type" value="Genomic_DNA"/>
</dbReference>
<proteinExistence type="predicted"/>
<evidence type="ECO:0000256" key="4">
    <source>
        <dbReference type="ARBA" id="ARBA00023139"/>
    </source>
</evidence>
<dbReference type="GO" id="GO:0030288">
    <property type="term" value="C:outer membrane-bounded periplasmic space"/>
    <property type="evidence" value="ECO:0007669"/>
    <property type="project" value="InterPro"/>
</dbReference>
<evidence type="ECO:0000256" key="3">
    <source>
        <dbReference type="ARBA" id="ARBA00023136"/>
    </source>
</evidence>
<dbReference type="SUPFAM" id="SSF56925">
    <property type="entry name" value="OMPA-like"/>
    <property type="match status" value="1"/>
</dbReference>
<keyword evidence="3" id="KW-0472">Membrane</keyword>
<feature type="chain" id="PRO_5008049695" description="Outer membrane protein beta-barrel domain-containing protein" evidence="6">
    <location>
        <begin position="22"/>
        <end position="448"/>
    </location>
</feature>
<dbReference type="RefSeq" id="WP_068451034.1">
    <property type="nucleotide sequence ID" value="NZ_CP150660.1"/>
</dbReference>
<dbReference type="PANTHER" id="PTHR41164">
    <property type="entry name" value="CURLI PRODUCTION ASSEMBLY/TRANSPORT COMPONENT CSGG"/>
    <property type="match status" value="1"/>
</dbReference>
<evidence type="ECO:0000256" key="6">
    <source>
        <dbReference type="SAM" id="SignalP"/>
    </source>
</evidence>
<sequence>MKRKYFILCYFLIAIFFSSCGTYFNQPLDQSRARIGENSSPEMSIKGFLPKNKTVVGVYKFRDQTGQYKPVENGSTFSTAVTQGGTSMLLKSLEESNWFKPIERENIGNLLNERQIIRNTRQEYAGDNKPIKMPPLLFANYIVEGGVVSYDSNIITGGSGLRYFGVGASGEYRQDRITVYLRVVSTSTGQILKNVYVSKTILSQGLSANLFKYVSLRRLLEAETGITKNEPAQLAVKEAIDKAVELLITEGIIDGIWEPAGGEEVVDFVKKNYKEEQEEAELTELYNRKEESRRGKVGVGVVSGVSKIVGDYSDAEFGLGTDLLLKFMLNKSRFAFSLGLGSTTLSNKNIFEKTVYDSSVNFEYYLLPNDKITPYAYLGVGSISSKDLSDNYFKYQYGIGLEYLITNKLGIILRGEQNILSTDNLEGLVRGEKNDKIWHVRAGINFYF</sequence>
<dbReference type="InterPro" id="IPR005534">
    <property type="entry name" value="Curli_assmbl/transp-comp_CsgG"/>
</dbReference>
<evidence type="ECO:0000313" key="9">
    <source>
        <dbReference type="Proteomes" id="UP000076923"/>
    </source>
</evidence>
<protein>
    <recommendedName>
        <fullName evidence="7">Outer membrane protein beta-barrel domain-containing protein</fullName>
    </recommendedName>
</protein>
<dbReference type="OrthoDB" id="1110708at2"/>
<dbReference type="AlphaFoldDB" id="A0A176T646"/>
<keyword evidence="2 6" id="KW-0732">Signal</keyword>
<dbReference type="InterPro" id="IPR011250">
    <property type="entry name" value="OMP/PagP_B-barrel"/>
</dbReference>
<gene>
    <name evidence="8" type="ORF">LPB303_13230</name>
</gene>
<feature type="signal peptide" evidence="6">
    <location>
        <begin position="1"/>
        <end position="21"/>
    </location>
</feature>
<evidence type="ECO:0000256" key="1">
    <source>
        <dbReference type="ARBA" id="ARBA00022475"/>
    </source>
</evidence>
<name>A0A176T646_9FLAO</name>
<dbReference type="Pfam" id="PF03783">
    <property type="entry name" value="CsgG"/>
    <property type="match status" value="1"/>
</dbReference>
<evidence type="ECO:0000313" key="8">
    <source>
        <dbReference type="EMBL" id="OAD43422.1"/>
    </source>
</evidence>
<dbReference type="PROSITE" id="PS51257">
    <property type="entry name" value="PROKAR_LIPOPROTEIN"/>
    <property type="match status" value="1"/>
</dbReference>
<feature type="domain" description="Outer membrane protein beta-barrel" evidence="7">
    <location>
        <begin position="293"/>
        <end position="429"/>
    </location>
</feature>
<keyword evidence="9" id="KW-1185">Reference proteome</keyword>
<dbReference type="Gene3D" id="3.40.50.10610">
    <property type="entry name" value="ABC-type transport auxiliary lipoprotein component"/>
    <property type="match status" value="2"/>
</dbReference>